<dbReference type="HOGENOM" id="CLU_019325_0_0_1"/>
<evidence type="ECO:0000313" key="10">
    <source>
        <dbReference type="Proteomes" id="UP000006790"/>
    </source>
</evidence>
<dbReference type="PROSITE" id="PS50011">
    <property type="entry name" value="PROTEIN_KINASE_DOM"/>
    <property type="match status" value="1"/>
</dbReference>
<dbReference type="OMA" id="DWIMIEM"/>
<dbReference type="GO" id="GO:0005829">
    <property type="term" value="C:cytosol"/>
    <property type="evidence" value="ECO:0007669"/>
    <property type="project" value="TreeGrafter"/>
</dbReference>
<dbReference type="GO" id="GO:0000407">
    <property type="term" value="C:phagophore assembly site"/>
    <property type="evidence" value="ECO:0007669"/>
    <property type="project" value="TreeGrafter"/>
</dbReference>
<keyword evidence="10" id="KW-1185">Reference proteome</keyword>
<feature type="binding site" evidence="6">
    <location>
        <position position="119"/>
    </location>
    <ligand>
        <name>ATP</name>
        <dbReference type="ChEBI" id="CHEBI:30616"/>
    </ligand>
</feature>
<feature type="region of interest" description="Disordered" evidence="7">
    <location>
        <begin position="147"/>
        <end position="170"/>
    </location>
</feature>
<dbReference type="GO" id="GO:0000045">
    <property type="term" value="P:autophagosome assembly"/>
    <property type="evidence" value="ECO:0007669"/>
    <property type="project" value="TreeGrafter"/>
</dbReference>
<dbReference type="GO" id="GO:0016020">
    <property type="term" value="C:membrane"/>
    <property type="evidence" value="ECO:0007669"/>
    <property type="project" value="TreeGrafter"/>
</dbReference>
<dbReference type="PROSITE" id="PS00107">
    <property type="entry name" value="PROTEIN_KINASE_ATP"/>
    <property type="match status" value="1"/>
</dbReference>
<dbReference type="PANTHER" id="PTHR24348:SF22">
    <property type="entry name" value="NON-SPECIFIC SERINE_THREONINE PROTEIN KINASE"/>
    <property type="match status" value="1"/>
</dbReference>
<dbReference type="InterPro" id="IPR045269">
    <property type="entry name" value="Atg1-like"/>
</dbReference>
<evidence type="ECO:0000256" key="3">
    <source>
        <dbReference type="ARBA" id="ARBA00022741"/>
    </source>
</evidence>
<dbReference type="KEGG" id="erc:Ecym_2302"/>
<evidence type="ECO:0000256" key="4">
    <source>
        <dbReference type="ARBA" id="ARBA00022777"/>
    </source>
</evidence>
<dbReference type="STRING" id="931890.G8JQ42"/>
<accession>G8JQ42</accession>
<dbReference type="GO" id="GO:0010506">
    <property type="term" value="P:regulation of autophagy"/>
    <property type="evidence" value="ECO:0007669"/>
    <property type="project" value="InterPro"/>
</dbReference>
<proteinExistence type="predicted"/>
<keyword evidence="5 6" id="KW-0067">ATP-binding</keyword>
<evidence type="ECO:0000256" key="6">
    <source>
        <dbReference type="PROSITE-ProRule" id="PRU10141"/>
    </source>
</evidence>
<dbReference type="GO" id="GO:0005524">
    <property type="term" value="F:ATP binding"/>
    <property type="evidence" value="ECO:0007669"/>
    <property type="project" value="UniProtKB-UniRule"/>
</dbReference>
<evidence type="ECO:0000256" key="1">
    <source>
        <dbReference type="ARBA" id="ARBA00012513"/>
    </source>
</evidence>
<dbReference type="RefSeq" id="XP_003644861.1">
    <property type="nucleotide sequence ID" value="XM_003644813.1"/>
</dbReference>
<sequence length="550" mass="62485">MKSYPTLVQFNEGRQSLFLRSFSGGSNSRLTDTPLSTNDSMHYSKSITYSTLFEEYNKLVESVLVPKTSKLASSKTNTQVNQYVIEEKLGKGRYGSVFKAKIIDESGGSNNNSEIVAIKCIAKKPMASLLSMNQIMKQRARLRLTPGVTVPGETPNNTPKPTEGIERRSSTKSLASVGVRYLDSDWIMIEMNLLRIRKECLVHCQLGSHRNVNKVLEIIDSPKSSKVWLVQEFASLGELRWERASKFHTIDQWCKLMRSNSISRVEFAYKILRDIASGLQFLQKCGVIHRDIKPANIVLDGVSGDAKISDFGCATIKPEYLPWWNHDAEKHKWTKAFKDELSKIVGTPAFIPPELCDFTLEAISDDYQEEPSTANKNNRRHKITTYHPDQGFKIDIWSLGVVIFCILENRLPFFGENEFETYHMIVCEELPMTQILSNSSHNESDAAWLYRLLERHLLCKDVMTRSYATDVIALLDKHHRENRSRVDRVKRKLSSWKRKFTRSVSTSSTNPYNSAPGSDLVTGTIFSHSSSELSSIFTDASSINFIEHLS</sequence>
<evidence type="ECO:0000256" key="7">
    <source>
        <dbReference type="SAM" id="MobiDB-lite"/>
    </source>
</evidence>
<dbReference type="SUPFAM" id="SSF56112">
    <property type="entry name" value="Protein kinase-like (PK-like)"/>
    <property type="match status" value="1"/>
</dbReference>
<name>G8JQ42_ERECY</name>
<dbReference type="EC" id="2.7.11.1" evidence="1"/>
<dbReference type="Proteomes" id="UP000006790">
    <property type="component" value="Chromosome 2"/>
</dbReference>
<dbReference type="PANTHER" id="PTHR24348">
    <property type="entry name" value="SERINE/THREONINE-PROTEIN KINASE UNC-51-RELATED"/>
    <property type="match status" value="1"/>
</dbReference>
<dbReference type="InterPro" id="IPR017441">
    <property type="entry name" value="Protein_kinase_ATP_BS"/>
</dbReference>
<keyword evidence="4" id="KW-0418">Kinase</keyword>
<dbReference type="InterPro" id="IPR008271">
    <property type="entry name" value="Ser/Thr_kinase_AS"/>
</dbReference>
<dbReference type="AlphaFoldDB" id="G8JQ42"/>
<keyword evidence="3 6" id="KW-0547">Nucleotide-binding</keyword>
<evidence type="ECO:0000256" key="2">
    <source>
        <dbReference type="ARBA" id="ARBA00022679"/>
    </source>
</evidence>
<dbReference type="GO" id="GO:0004674">
    <property type="term" value="F:protein serine/threonine kinase activity"/>
    <property type="evidence" value="ECO:0007669"/>
    <property type="project" value="UniProtKB-EC"/>
</dbReference>
<reference evidence="10" key="1">
    <citation type="journal article" date="2012" name="G3 (Bethesda)">
        <title>Pichia sorbitophila, an interspecies yeast hybrid reveals early steps of genome resolution following polyploidization.</title>
        <authorList>
            <person name="Leh Louis V."/>
            <person name="Despons L."/>
            <person name="Friedrich A."/>
            <person name="Martin T."/>
            <person name="Durrens P."/>
            <person name="Casaregola S."/>
            <person name="Neuveglise C."/>
            <person name="Fairhead C."/>
            <person name="Marck C."/>
            <person name="Cruz J.A."/>
            <person name="Straub M.L."/>
            <person name="Kugler V."/>
            <person name="Sacerdot C."/>
            <person name="Uzunov Z."/>
            <person name="Thierry A."/>
            <person name="Weiss S."/>
            <person name="Bleykasten C."/>
            <person name="De Montigny J."/>
            <person name="Jacques N."/>
            <person name="Jung P."/>
            <person name="Lemaire M."/>
            <person name="Mallet S."/>
            <person name="Morel G."/>
            <person name="Richard G.F."/>
            <person name="Sarkar A."/>
            <person name="Savel G."/>
            <person name="Schacherer J."/>
            <person name="Seret M.L."/>
            <person name="Talla E."/>
            <person name="Samson G."/>
            <person name="Jubin C."/>
            <person name="Poulain J."/>
            <person name="Vacherie B."/>
            <person name="Barbe V."/>
            <person name="Pelletier E."/>
            <person name="Sherman D.J."/>
            <person name="Westhof E."/>
            <person name="Weissenbach J."/>
            <person name="Baret P.V."/>
            <person name="Wincker P."/>
            <person name="Gaillardin C."/>
            <person name="Dujon B."/>
            <person name="Souciet J.L."/>
        </authorList>
    </citation>
    <scope>NUCLEOTIDE SEQUENCE [LARGE SCALE GENOMIC DNA]</scope>
    <source>
        <strain evidence="10">CBS 270.75 / DBVPG 7215 / KCTC 17166 / NRRL Y-17582</strain>
    </source>
</reference>
<feature type="domain" description="Protein kinase" evidence="8">
    <location>
        <begin position="83"/>
        <end position="497"/>
    </location>
</feature>
<dbReference type="PROSITE" id="PS00108">
    <property type="entry name" value="PROTEIN_KINASE_ST"/>
    <property type="match status" value="1"/>
</dbReference>
<dbReference type="Gene3D" id="1.10.510.10">
    <property type="entry name" value="Transferase(Phosphotransferase) domain 1"/>
    <property type="match status" value="1"/>
</dbReference>
<dbReference type="InParanoid" id="G8JQ42"/>
<evidence type="ECO:0000313" key="9">
    <source>
        <dbReference type="EMBL" id="AET38044.1"/>
    </source>
</evidence>
<dbReference type="Gene3D" id="3.30.200.20">
    <property type="entry name" value="Phosphorylase Kinase, domain 1"/>
    <property type="match status" value="1"/>
</dbReference>
<dbReference type="OrthoDB" id="68483at2759"/>
<keyword evidence="2" id="KW-0808">Transferase</keyword>
<dbReference type="eggNOG" id="KOG0585">
    <property type="taxonomic scope" value="Eukaryota"/>
</dbReference>
<evidence type="ECO:0000256" key="5">
    <source>
        <dbReference type="ARBA" id="ARBA00022840"/>
    </source>
</evidence>
<gene>
    <name evidence="9" type="ordered locus">Ecym_2302</name>
</gene>
<dbReference type="EMBL" id="CP002498">
    <property type="protein sequence ID" value="AET38044.1"/>
    <property type="molecule type" value="Genomic_DNA"/>
</dbReference>
<organism evidence="9 10">
    <name type="scientific">Eremothecium cymbalariae (strain CBS 270.75 / DBVPG 7215 / KCTC 17166 / NRRL Y-17582)</name>
    <name type="common">Yeast</name>
    <dbReference type="NCBI Taxonomy" id="931890"/>
    <lineage>
        <taxon>Eukaryota</taxon>
        <taxon>Fungi</taxon>
        <taxon>Dikarya</taxon>
        <taxon>Ascomycota</taxon>
        <taxon>Saccharomycotina</taxon>
        <taxon>Saccharomycetes</taxon>
        <taxon>Saccharomycetales</taxon>
        <taxon>Saccharomycetaceae</taxon>
        <taxon>Eremothecium</taxon>
    </lineage>
</organism>
<dbReference type="FunCoup" id="G8JQ42">
    <property type="interactions" value="271"/>
</dbReference>
<evidence type="ECO:0000259" key="8">
    <source>
        <dbReference type="PROSITE" id="PS50011"/>
    </source>
</evidence>
<dbReference type="Pfam" id="PF00069">
    <property type="entry name" value="Pkinase"/>
    <property type="match status" value="1"/>
</dbReference>
<dbReference type="SMART" id="SM00220">
    <property type="entry name" value="S_TKc"/>
    <property type="match status" value="1"/>
</dbReference>
<dbReference type="InterPro" id="IPR000719">
    <property type="entry name" value="Prot_kinase_dom"/>
</dbReference>
<protein>
    <recommendedName>
        <fullName evidence="1">non-specific serine/threonine protein kinase</fullName>
        <ecNumber evidence="1">2.7.11.1</ecNumber>
    </recommendedName>
</protein>
<dbReference type="InterPro" id="IPR011009">
    <property type="entry name" value="Kinase-like_dom_sf"/>
</dbReference>
<dbReference type="GeneID" id="11470601"/>
<dbReference type="GO" id="GO:0005776">
    <property type="term" value="C:autophagosome"/>
    <property type="evidence" value="ECO:0007669"/>
    <property type="project" value="TreeGrafter"/>
</dbReference>